<dbReference type="AlphaFoldDB" id="A0AAN0JRS0"/>
<keyword evidence="3" id="KW-1185">Reference proteome</keyword>
<evidence type="ECO:0000313" key="2">
    <source>
        <dbReference type="EnsemblMetazoa" id="XP_019859775.1"/>
    </source>
</evidence>
<feature type="region of interest" description="Disordered" evidence="1">
    <location>
        <begin position="524"/>
        <end position="594"/>
    </location>
</feature>
<feature type="region of interest" description="Disordered" evidence="1">
    <location>
        <begin position="631"/>
        <end position="653"/>
    </location>
</feature>
<dbReference type="EnsemblMetazoa" id="XM_020004216.1">
    <property type="protein sequence ID" value="XP_019859775.1"/>
    <property type="gene ID" value="LOC109588017"/>
</dbReference>
<proteinExistence type="predicted"/>
<accession>A0AAN0JRS0</accession>
<dbReference type="PANTHER" id="PTHR47642">
    <property type="entry name" value="ATP-DEPENDENT DNA HELICASE"/>
    <property type="match status" value="1"/>
</dbReference>
<protein>
    <recommendedName>
        <fullName evidence="4">ATP-dependent DNA helicase</fullName>
    </recommendedName>
</protein>
<feature type="compositionally biased region" description="Basic residues" evidence="1">
    <location>
        <begin position="8"/>
        <end position="18"/>
    </location>
</feature>
<sequence>MPNLRGKVSAKKRRQLRKEKRDRVKAGCNDNQKHDITEPELVLNTTGGILNEGLCDDVTEQEVASSSVGDHNPELCNVTEYVVADDADLFVLSDPPECNDWSVWDHNPPELCDNTQFEVATTLEGTTVRERQLDKKKDWSRQNYYKNHQKHLAKSKKYRAKNKQKVTDYSKRYMKTYRATNKQKVADYSKKYHASHREERIKGFKDNYIANREERLEAFKDKYIANREERLEGFKDNYASNLEQRKKIMNDYYASHSQQIKDNAREHYAAVANTKNAKLRQNYRIKRNLNPPTRSVSAKKRSKIIARILQKRQKNSAYYKKNFLKLRQNRRARYNLAEPKIDLKNRYIAIIRQKLAKNIGVQKQLKVAFDIDKSLPIAVMQSGINLIAGLVNGALGTVQAISETRITVNFDRITDPCEIEKVKRKFMVMKNVFVYRSQFPLILAFAVTIHKCQGLSLDNAIIDLSENVFSAGMAYVALSRVRTLSGVHLTCFNPKSLMVSSCSIKEINRLRQLYRPDLPQYAIPTDCGSRKRTLTGTIDEPQAKNQKNMPPPKVARDKRSRPSDSKNNDKANCPKKPPTVITNNNNNDDSDDCVMTGMSTRASNLKYHPPNAATQKAWCNALNLGFVKSYRPKLGSPTTELTVPKGSTNVPGD</sequence>
<dbReference type="PANTHER" id="PTHR47642:SF5">
    <property type="entry name" value="ATP-DEPENDENT DNA HELICASE"/>
    <property type="match status" value="1"/>
</dbReference>
<feature type="compositionally biased region" description="Basic and acidic residues" evidence="1">
    <location>
        <begin position="19"/>
        <end position="32"/>
    </location>
</feature>
<dbReference type="Gene3D" id="2.30.30.940">
    <property type="match status" value="1"/>
</dbReference>
<dbReference type="KEGG" id="aqu:109588017"/>
<name>A0AAN0JRS0_AMPQE</name>
<evidence type="ECO:0000313" key="3">
    <source>
        <dbReference type="Proteomes" id="UP000007879"/>
    </source>
</evidence>
<dbReference type="CDD" id="cd18809">
    <property type="entry name" value="SF1_C_RecD"/>
    <property type="match status" value="1"/>
</dbReference>
<dbReference type="GeneID" id="109588017"/>
<dbReference type="RefSeq" id="XP_019859775.1">
    <property type="nucleotide sequence ID" value="XM_020004216.1"/>
</dbReference>
<dbReference type="InterPro" id="IPR051055">
    <property type="entry name" value="PIF1_helicase"/>
</dbReference>
<evidence type="ECO:0008006" key="4">
    <source>
        <dbReference type="Google" id="ProtNLM"/>
    </source>
</evidence>
<dbReference type="Proteomes" id="UP000007879">
    <property type="component" value="Unassembled WGS sequence"/>
</dbReference>
<organism evidence="2 3">
    <name type="scientific">Amphimedon queenslandica</name>
    <name type="common">Sponge</name>
    <dbReference type="NCBI Taxonomy" id="400682"/>
    <lineage>
        <taxon>Eukaryota</taxon>
        <taxon>Metazoa</taxon>
        <taxon>Porifera</taxon>
        <taxon>Demospongiae</taxon>
        <taxon>Heteroscleromorpha</taxon>
        <taxon>Haplosclerida</taxon>
        <taxon>Niphatidae</taxon>
        <taxon>Amphimedon</taxon>
    </lineage>
</organism>
<feature type="region of interest" description="Disordered" evidence="1">
    <location>
        <begin position="1"/>
        <end position="32"/>
    </location>
</feature>
<dbReference type="SUPFAM" id="SSF52540">
    <property type="entry name" value="P-loop containing nucleoside triphosphate hydrolases"/>
    <property type="match status" value="1"/>
</dbReference>
<dbReference type="InterPro" id="IPR027417">
    <property type="entry name" value="P-loop_NTPase"/>
</dbReference>
<feature type="compositionally biased region" description="Basic and acidic residues" evidence="1">
    <location>
        <begin position="554"/>
        <end position="569"/>
    </location>
</feature>
<reference evidence="2" key="2">
    <citation type="submission" date="2024-06" db="UniProtKB">
        <authorList>
            <consortium name="EnsemblMetazoa"/>
        </authorList>
    </citation>
    <scope>IDENTIFICATION</scope>
</reference>
<feature type="compositionally biased region" description="Polar residues" evidence="1">
    <location>
        <begin position="636"/>
        <end position="653"/>
    </location>
</feature>
<reference evidence="3" key="1">
    <citation type="journal article" date="2010" name="Nature">
        <title>The Amphimedon queenslandica genome and the evolution of animal complexity.</title>
        <authorList>
            <person name="Srivastava M."/>
            <person name="Simakov O."/>
            <person name="Chapman J."/>
            <person name="Fahey B."/>
            <person name="Gauthier M.E."/>
            <person name="Mitros T."/>
            <person name="Richards G.S."/>
            <person name="Conaco C."/>
            <person name="Dacre M."/>
            <person name="Hellsten U."/>
            <person name="Larroux C."/>
            <person name="Putnam N.H."/>
            <person name="Stanke M."/>
            <person name="Adamska M."/>
            <person name="Darling A."/>
            <person name="Degnan S.M."/>
            <person name="Oakley T.H."/>
            <person name="Plachetzki D.C."/>
            <person name="Zhai Y."/>
            <person name="Adamski M."/>
            <person name="Calcino A."/>
            <person name="Cummins S.F."/>
            <person name="Goodstein D.M."/>
            <person name="Harris C."/>
            <person name="Jackson D.J."/>
            <person name="Leys S.P."/>
            <person name="Shu S."/>
            <person name="Woodcroft B.J."/>
            <person name="Vervoort M."/>
            <person name="Kosik K.S."/>
            <person name="Manning G."/>
            <person name="Degnan B.M."/>
            <person name="Rokhsar D.S."/>
        </authorList>
    </citation>
    <scope>NUCLEOTIDE SEQUENCE [LARGE SCALE GENOMIC DNA]</scope>
</reference>
<evidence type="ECO:0000256" key="1">
    <source>
        <dbReference type="SAM" id="MobiDB-lite"/>
    </source>
</evidence>
<dbReference type="Gene3D" id="3.40.50.300">
    <property type="entry name" value="P-loop containing nucleotide triphosphate hydrolases"/>
    <property type="match status" value="1"/>
</dbReference>